<gene>
    <name evidence="7" type="ORF">GCM10022204_17770</name>
</gene>
<dbReference type="InterPro" id="IPR035996">
    <property type="entry name" value="4pyrrol_Methylase_sf"/>
</dbReference>
<evidence type="ECO:0000256" key="2">
    <source>
        <dbReference type="ARBA" id="ARBA00022573"/>
    </source>
</evidence>
<name>A0ABP7D9L5_9ACTN</name>
<protein>
    <submittedName>
        <fullName evidence="7">Bifunctional cobalt-precorrin-7 (C(5))-methyltransferase/cobalt-precorrin-6B (C(15))-methyltransferase</fullName>
    </submittedName>
</protein>
<dbReference type="Gene3D" id="3.40.50.150">
    <property type="entry name" value="Vaccinia Virus protein VP39"/>
    <property type="match status" value="1"/>
</dbReference>
<sequence length="410" mass="42692">MNGLDVVGVPAGGWSELGETARTLIGAAEVLIGGRRHLDLVPPEAGTAERRTWPSPLRAGLPRLLDECGERRTVVLASGDPLVSGIATTLIELLGPDTVRVHPAVSSVALACSRMSWDSATARVVTVVGRELDLVRRELAPGQRLIVLSSDSSTPAALAELLDGAGYGPSTLTVLSDLGAPTEGRTQTTATAAEGLSDVSPLNLVAVECAAAPGTSLLGFGPGLPDDAYDHDGQLTKRDLRASALSRLAPGPGELLWDLGAGAGSIAIEWARSDPRCRAIAVDRTPDRATRISANAARLGVPGIQVITADVVESIDWLPQPAAVFVGGGADLDLLRRCWHLLPAGGRLVAHAVTVETEQVLLEAWRAFGGELVRIAVERLEPLGSFAGWKPSRAVVQWAAVRATTDGPPS</sequence>
<comment type="pathway">
    <text evidence="1">Cofactor biosynthesis; adenosylcobalamin biosynthesis.</text>
</comment>
<organism evidence="7 8">
    <name type="scientific">Microlunatus aurantiacus</name>
    <dbReference type="NCBI Taxonomy" id="446786"/>
    <lineage>
        <taxon>Bacteria</taxon>
        <taxon>Bacillati</taxon>
        <taxon>Actinomycetota</taxon>
        <taxon>Actinomycetes</taxon>
        <taxon>Propionibacteriales</taxon>
        <taxon>Propionibacteriaceae</taxon>
        <taxon>Microlunatus</taxon>
    </lineage>
</organism>
<dbReference type="CDD" id="cd02440">
    <property type="entry name" value="AdoMet_MTases"/>
    <property type="match status" value="1"/>
</dbReference>
<dbReference type="SUPFAM" id="SSF53335">
    <property type="entry name" value="S-adenosyl-L-methionine-dependent methyltransferases"/>
    <property type="match status" value="1"/>
</dbReference>
<keyword evidence="3" id="KW-0489">Methyltransferase</keyword>
<evidence type="ECO:0000256" key="3">
    <source>
        <dbReference type="ARBA" id="ARBA00022603"/>
    </source>
</evidence>
<dbReference type="EMBL" id="BAAAYX010000004">
    <property type="protein sequence ID" value="GAA3701403.1"/>
    <property type="molecule type" value="Genomic_DNA"/>
</dbReference>
<keyword evidence="8" id="KW-1185">Reference proteome</keyword>
<feature type="domain" description="Tetrapyrrole methylase" evidence="6">
    <location>
        <begin position="6"/>
        <end position="191"/>
    </location>
</feature>
<dbReference type="NCBIfam" id="TIGR02467">
    <property type="entry name" value="CbiE"/>
    <property type="match status" value="1"/>
</dbReference>
<evidence type="ECO:0000256" key="5">
    <source>
        <dbReference type="ARBA" id="ARBA00022691"/>
    </source>
</evidence>
<dbReference type="InterPro" id="IPR014777">
    <property type="entry name" value="4pyrrole_Mease_sub1"/>
</dbReference>
<dbReference type="Proteomes" id="UP001500051">
    <property type="component" value="Unassembled WGS sequence"/>
</dbReference>
<dbReference type="PANTHER" id="PTHR43182:SF1">
    <property type="entry name" value="COBALT-PRECORRIN-7 C(5)-METHYLTRANSFERASE"/>
    <property type="match status" value="1"/>
</dbReference>
<reference evidence="8" key="1">
    <citation type="journal article" date="2019" name="Int. J. Syst. Evol. Microbiol.">
        <title>The Global Catalogue of Microorganisms (GCM) 10K type strain sequencing project: providing services to taxonomists for standard genome sequencing and annotation.</title>
        <authorList>
            <consortium name="The Broad Institute Genomics Platform"/>
            <consortium name="The Broad Institute Genome Sequencing Center for Infectious Disease"/>
            <person name="Wu L."/>
            <person name="Ma J."/>
        </authorList>
    </citation>
    <scope>NUCLEOTIDE SEQUENCE [LARGE SCALE GENOMIC DNA]</scope>
    <source>
        <strain evidence="8">JCM 16548</strain>
    </source>
</reference>
<dbReference type="Pfam" id="PF00590">
    <property type="entry name" value="TP_methylase"/>
    <property type="match status" value="1"/>
</dbReference>
<dbReference type="SUPFAM" id="SSF53790">
    <property type="entry name" value="Tetrapyrrole methylase"/>
    <property type="match status" value="1"/>
</dbReference>
<evidence type="ECO:0000256" key="4">
    <source>
        <dbReference type="ARBA" id="ARBA00022679"/>
    </source>
</evidence>
<evidence type="ECO:0000313" key="8">
    <source>
        <dbReference type="Proteomes" id="UP001500051"/>
    </source>
</evidence>
<keyword evidence="4" id="KW-0808">Transferase</keyword>
<dbReference type="PANTHER" id="PTHR43182">
    <property type="entry name" value="COBALT-PRECORRIN-6B C(15)-METHYLTRANSFERASE (DECARBOXYLATING)"/>
    <property type="match status" value="1"/>
</dbReference>
<dbReference type="InterPro" id="IPR014008">
    <property type="entry name" value="Cbl_synth_MTase_CbiT"/>
</dbReference>
<evidence type="ECO:0000313" key="7">
    <source>
        <dbReference type="EMBL" id="GAA3701403.1"/>
    </source>
</evidence>
<dbReference type="InterPro" id="IPR012818">
    <property type="entry name" value="CbiE"/>
</dbReference>
<accession>A0ABP7D9L5</accession>
<dbReference type="PIRSF" id="PIRSF036428">
    <property type="entry name" value="CobL"/>
    <property type="match status" value="1"/>
</dbReference>
<proteinExistence type="predicted"/>
<comment type="caution">
    <text evidence="7">The sequence shown here is derived from an EMBL/GenBank/DDBJ whole genome shotgun (WGS) entry which is preliminary data.</text>
</comment>
<dbReference type="NCBIfam" id="TIGR02469">
    <property type="entry name" value="CbiT"/>
    <property type="match status" value="1"/>
</dbReference>
<dbReference type="CDD" id="cd11644">
    <property type="entry name" value="Precorrin-6Y-MT"/>
    <property type="match status" value="1"/>
</dbReference>
<dbReference type="RefSeq" id="WP_344811969.1">
    <property type="nucleotide sequence ID" value="NZ_BAAAYX010000004.1"/>
</dbReference>
<evidence type="ECO:0000259" key="6">
    <source>
        <dbReference type="Pfam" id="PF00590"/>
    </source>
</evidence>
<dbReference type="Gene3D" id="3.40.1010.10">
    <property type="entry name" value="Cobalt-precorrin-4 Transmethylase, Domain 1"/>
    <property type="match status" value="1"/>
</dbReference>
<dbReference type="InterPro" id="IPR029063">
    <property type="entry name" value="SAM-dependent_MTases_sf"/>
</dbReference>
<keyword evidence="2" id="KW-0169">Cobalamin biosynthesis</keyword>
<dbReference type="InterPro" id="IPR006365">
    <property type="entry name" value="Cbl_synth_CobL"/>
</dbReference>
<dbReference type="InterPro" id="IPR000878">
    <property type="entry name" value="4pyrrol_Mease"/>
</dbReference>
<dbReference type="InterPro" id="IPR050714">
    <property type="entry name" value="Cobalamin_biosynth_MTase"/>
</dbReference>
<evidence type="ECO:0000256" key="1">
    <source>
        <dbReference type="ARBA" id="ARBA00004953"/>
    </source>
</evidence>
<keyword evidence="5" id="KW-0949">S-adenosyl-L-methionine</keyword>